<organism evidence="3 4">
    <name type="scientific">Mesorhizobium alhagi CCNWXJ12-2</name>
    <dbReference type="NCBI Taxonomy" id="1107882"/>
    <lineage>
        <taxon>Bacteria</taxon>
        <taxon>Pseudomonadati</taxon>
        <taxon>Pseudomonadota</taxon>
        <taxon>Alphaproteobacteria</taxon>
        <taxon>Hyphomicrobiales</taxon>
        <taxon>Phyllobacteriaceae</taxon>
        <taxon>Allomesorhizobium</taxon>
    </lineage>
</organism>
<reference evidence="3 4" key="1">
    <citation type="journal article" date="2012" name="J. Bacteriol.">
        <title>Draft Genome Sequence of Mesorhizobium alhagi CCNWXJ12-2T, a Novel Salt-Resistant Species Isolated from the Desert of Northwestern China.</title>
        <authorList>
            <person name="Zhou M."/>
            <person name="Chen W."/>
            <person name="Chen H."/>
            <person name="Wei G."/>
        </authorList>
    </citation>
    <scope>NUCLEOTIDE SEQUENCE [LARGE SCALE GENOMIC DNA]</scope>
    <source>
        <strain evidence="3 4">CCNWXJ12-2</strain>
    </source>
</reference>
<dbReference type="PANTHER" id="PTHR46268:SF15">
    <property type="entry name" value="UNIVERSAL STRESS PROTEIN HP_0031"/>
    <property type="match status" value="1"/>
</dbReference>
<name>H0I192_9HYPH</name>
<dbReference type="OrthoDB" id="9804721at2"/>
<proteinExistence type="inferred from homology"/>
<keyword evidence="4" id="KW-1185">Reference proteome</keyword>
<dbReference type="PATRIC" id="fig|1107882.3.peg.6025"/>
<gene>
    <name evidence="3" type="ORF">MAXJ12_31147</name>
</gene>
<dbReference type="EMBL" id="AHAM01000278">
    <property type="protein sequence ID" value="EHK53254.1"/>
    <property type="molecule type" value="Genomic_DNA"/>
</dbReference>
<dbReference type="Pfam" id="PF00582">
    <property type="entry name" value="Usp"/>
    <property type="match status" value="1"/>
</dbReference>
<accession>H0I192</accession>
<evidence type="ECO:0000259" key="2">
    <source>
        <dbReference type="Pfam" id="PF00582"/>
    </source>
</evidence>
<dbReference type="InterPro" id="IPR006015">
    <property type="entry name" value="Universal_stress_UspA"/>
</dbReference>
<dbReference type="InterPro" id="IPR006016">
    <property type="entry name" value="UspA"/>
</dbReference>
<protein>
    <recommendedName>
        <fullName evidence="2">UspA domain-containing protein</fullName>
    </recommendedName>
</protein>
<comment type="similarity">
    <text evidence="1">Belongs to the universal stress protein A family.</text>
</comment>
<dbReference type="PRINTS" id="PR01438">
    <property type="entry name" value="UNVRSLSTRESS"/>
</dbReference>
<feature type="domain" description="UspA" evidence="2">
    <location>
        <begin position="156"/>
        <end position="276"/>
    </location>
</feature>
<evidence type="ECO:0000313" key="4">
    <source>
        <dbReference type="Proteomes" id="UP000003250"/>
    </source>
</evidence>
<evidence type="ECO:0000313" key="3">
    <source>
        <dbReference type="EMBL" id="EHK53254.1"/>
    </source>
</evidence>
<dbReference type="AlphaFoldDB" id="H0I192"/>
<evidence type="ECO:0000256" key="1">
    <source>
        <dbReference type="ARBA" id="ARBA00008791"/>
    </source>
</evidence>
<sequence>MKRQALLPLVTYPDPISDAAAANAAAMAARLDADLYALAVNVDIPPVPNALLRLLLNTPELIRHAEAMSRERGTEMLAAVTGQAGQIGVEITTNTLAAAPALLGDAAATQARYFDFALVGWAANNQTSRRTAEAVIFGSGRPTILVPERSEPDPIDHVAVAWDGSRVAARAVADAGPLLQRAARISVLTVVDEKPLHEKDAGERLAGSLRKRKLSAEAVAIRAEDCPISATLQEHAIRSGATLLVMGGYGHSRVRDFVLGGATEGILDDLRLPVMLSH</sequence>
<dbReference type="PANTHER" id="PTHR46268">
    <property type="entry name" value="STRESS RESPONSE PROTEIN NHAX"/>
    <property type="match status" value="1"/>
</dbReference>
<dbReference type="CDD" id="cd00293">
    <property type="entry name" value="USP-like"/>
    <property type="match status" value="1"/>
</dbReference>
<dbReference type="SUPFAM" id="SSF52402">
    <property type="entry name" value="Adenine nucleotide alpha hydrolases-like"/>
    <property type="match status" value="2"/>
</dbReference>
<dbReference type="Proteomes" id="UP000003250">
    <property type="component" value="Unassembled WGS sequence"/>
</dbReference>
<dbReference type="Gene3D" id="3.40.50.12370">
    <property type="match status" value="1"/>
</dbReference>